<organism evidence="2 3">
    <name type="scientific">Bacillus atrophaeus (strain 1942)</name>
    <dbReference type="NCBI Taxonomy" id="720555"/>
    <lineage>
        <taxon>Bacteria</taxon>
        <taxon>Bacillati</taxon>
        <taxon>Bacillota</taxon>
        <taxon>Bacilli</taxon>
        <taxon>Bacillales</taxon>
        <taxon>Bacillaceae</taxon>
        <taxon>Bacillus</taxon>
    </lineage>
</organism>
<keyword evidence="3" id="KW-1185">Reference proteome</keyword>
<evidence type="ECO:0000313" key="3">
    <source>
        <dbReference type="Proteomes" id="UP000006867"/>
    </source>
</evidence>
<protein>
    <submittedName>
        <fullName evidence="2">CotW</fullName>
    </submittedName>
</protein>
<gene>
    <name evidence="2" type="ordered locus">BATR1942_03530</name>
</gene>
<evidence type="ECO:0000256" key="1">
    <source>
        <dbReference type="SAM" id="MobiDB-lite"/>
    </source>
</evidence>
<name>A0ABN3Z806_BACA1</name>
<proteinExistence type="predicted"/>
<accession>A0ABN3Z806</accession>
<sequence length="106" mass="12621">MADNEKFKEELAKLPEVDPMLKMLVSNVFKKHGVTKDKLKEVSDEEKEMLLALVKDMQAKSDAFLESQRKKKEQEKEQEQPKNQKPQSRREQLIEQLRQRRQNPDK</sequence>
<feature type="compositionally biased region" description="Basic and acidic residues" evidence="1">
    <location>
        <begin position="72"/>
        <end position="93"/>
    </location>
</feature>
<dbReference type="RefSeq" id="WP_003327545.1">
    <property type="nucleotide sequence ID" value="NC_014639.1"/>
</dbReference>
<dbReference type="Proteomes" id="UP000006867">
    <property type="component" value="Chromosome"/>
</dbReference>
<dbReference type="EMBL" id="CP002207">
    <property type="protein sequence ID" value="ADP31660.1"/>
    <property type="molecule type" value="Genomic_DNA"/>
</dbReference>
<reference evidence="2 3" key="1">
    <citation type="journal article" date="2011" name="Front. Microbiol.">
        <title>Genomic signatures of strain selection and enhancement in Bacillus atrophaeus var. globigii, a historical biowarfare simulant.</title>
        <authorList>
            <person name="Gibbons H.S."/>
            <person name="Broomall S.M."/>
            <person name="McNew L.A."/>
            <person name="Daligault H."/>
            <person name="Chapman C."/>
            <person name="Bruce D."/>
            <person name="Karavis M."/>
            <person name="Krepps M."/>
            <person name="McGregor P.A."/>
            <person name="Hong C."/>
            <person name="Park K.H."/>
            <person name="Akmal A."/>
            <person name="Feldman A."/>
            <person name="Lin J.S."/>
            <person name="Chang W.E."/>
            <person name="Higgs B.W."/>
            <person name="Demirev P."/>
            <person name="Lindquist J."/>
            <person name="Liem A."/>
            <person name="Fochler E."/>
            <person name="Read T.D."/>
            <person name="Tapia R."/>
            <person name="Johnson S."/>
            <person name="Bishop-Lilly K.A."/>
            <person name="Detter C."/>
            <person name="Han C."/>
            <person name="Sozhamannan S."/>
            <person name="Rosenzweig C.N."/>
            <person name="Skowronski E.W."/>
        </authorList>
    </citation>
    <scope>NUCLEOTIDE SEQUENCE [LARGE SCALE GENOMIC DNA]</scope>
    <source>
        <strain evidence="2 3">1942</strain>
    </source>
</reference>
<evidence type="ECO:0000313" key="2">
    <source>
        <dbReference type="EMBL" id="ADP31660.1"/>
    </source>
</evidence>
<feature type="region of interest" description="Disordered" evidence="1">
    <location>
        <begin position="62"/>
        <end position="106"/>
    </location>
</feature>